<comment type="caution">
    <text evidence="5">The sequence shown here is derived from an EMBL/GenBank/DDBJ whole genome shotgun (WGS) entry which is preliminary data.</text>
</comment>
<organism evidence="5 6">
    <name type="scientific">Candidatus Gottesmanbacteria bacterium RIFCSPLOWO2_01_FULL_49_10</name>
    <dbReference type="NCBI Taxonomy" id="1798396"/>
    <lineage>
        <taxon>Bacteria</taxon>
        <taxon>Candidatus Gottesmaniibacteriota</taxon>
    </lineage>
</organism>
<dbReference type="SMART" id="SM00729">
    <property type="entry name" value="Elp3"/>
    <property type="match status" value="1"/>
</dbReference>
<dbReference type="AlphaFoldDB" id="A0A1F6AW64"/>
<keyword evidence="2" id="KW-0408">Iron</keyword>
<dbReference type="STRING" id="1798396.A2973_01335"/>
<dbReference type="SFLD" id="SFLDS00029">
    <property type="entry name" value="Radical_SAM"/>
    <property type="match status" value="1"/>
</dbReference>
<name>A0A1F6AW64_9BACT</name>
<evidence type="ECO:0000256" key="1">
    <source>
        <dbReference type="ARBA" id="ARBA00022723"/>
    </source>
</evidence>
<evidence type="ECO:0000256" key="3">
    <source>
        <dbReference type="ARBA" id="ARBA00023014"/>
    </source>
</evidence>
<evidence type="ECO:0000256" key="2">
    <source>
        <dbReference type="ARBA" id="ARBA00023004"/>
    </source>
</evidence>
<dbReference type="GO" id="GO:0051536">
    <property type="term" value="F:iron-sulfur cluster binding"/>
    <property type="evidence" value="ECO:0007669"/>
    <property type="project" value="UniProtKB-KW"/>
</dbReference>
<evidence type="ECO:0000313" key="6">
    <source>
        <dbReference type="Proteomes" id="UP000176409"/>
    </source>
</evidence>
<dbReference type="GO" id="GO:0046872">
    <property type="term" value="F:metal ion binding"/>
    <property type="evidence" value="ECO:0007669"/>
    <property type="project" value="UniProtKB-KW"/>
</dbReference>
<dbReference type="PANTHER" id="PTHR43432:SF3">
    <property type="entry name" value="SLR0285 PROTEIN"/>
    <property type="match status" value="1"/>
</dbReference>
<dbReference type="InterPro" id="IPR007197">
    <property type="entry name" value="rSAM"/>
</dbReference>
<keyword evidence="3" id="KW-0411">Iron-sulfur</keyword>
<protein>
    <recommendedName>
        <fullName evidence="4">Elp3/MiaA/NifB-like radical SAM core domain-containing protein</fullName>
    </recommendedName>
</protein>
<dbReference type="GO" id="GO:0003824">
    <property type="term" value="F:catalytic activity"/>
    <property type="evidence" value="ECO:0007669"/>
    <property type="project" value="InterPro"/>
</dbReference>
<reference evidence="5 6" key="1">
    <citation type="journal article" date="2016" name="Nat. Commun.">
        <title>Thousands of microbial genomes shed light on interconnected biogeochemical processes in an aquifer system.</title>
        <authorList>
            <person name="Anantharaman K."/>
            <person name="Brown C.T."/>
            <person name="Hug L.A."/>
            <person name="Sharon I."/>
            <person name="Castelle C.J."/>
            <person name="Probst A.J."/>
            <person name="Thomas B.C."/>
            <person name="Singh A."/>
            <person name="Wilkins M.J."/>
            <person name="Karaoz U."/>
            <person name="Brodie E.L."/>
            <person name="Williams K.H."/>
            <person name="Hubbard S.S."/>
            <person name="Banfield J.F."/>
        </authorList>
    </citation>
    <scope>NUCLEOTIDE SEQUENCE [LARGE SCALE GENOMIC DNA]</scope>
</reference>
<dbReference type="InterPro" id="IPR040086">
    <property type="entry name" value="MJ0683-like"/>
</dbReference>
<dbReference type="InterPro" id="IPR006638">
    <property type="entry name" value="Elp3/MiaA/NifB-like_rSAM"/>
</dbReference>
<accession>A0A1F6AW64</accession>
<dbReference type="Proteomes" id="UP000176409">
    <property type="component" value="Unassembled WGS sequence"/>
</dbReference>
<dbReference type="PANTHER" id="PTHR43432">
    <property type="entry name" value="SLR0285 PROTEIN"/>
    <property type="match status" value="1"/>
</dbReference>
<dbReference type="Gene3D" id="3.80.30.30">
    <property type="match status" value="1"/>
</dbReference>
<sequence>MDVREILAKSILNRCGIPGIDFVVNPYIGCRFACKYCYASFMGRFVGKTVADWGEYVYAKMNAPELLRAELPKKLKNKGVGKEIFFSSVTDPYQGMEVKYQLTRACLEELLAFGFSGLVSILTKSNLVLRDIDLFKKLPRVSVGLTVTSTDDGVSRFFETYAPPSSRRIETLTTLNKEGIKTYAFIGPLLPHFVAQEDALDRLMAAIAASGTRDIFVEHLNLSAYIRTRLMAEMKGEEKAIVEKFYSSQSKEYREELDKLVRRLLKKHGLRLILNQTIYHKEFQKEPDKAVRIV</sequence>
<feature type="domain" description="Elp3/MiaA/NifB-like radical SAM core" evidence="4">
    <location>
        <begin position="20"/>
        <end position="247"/>
    </location>
</feature>
<dbReference type="SFLD" id="SFLDG01084">
    <property type="entry name" value="Uncharacterised_Radical_SAM_Su"/>
    <property type="match status" value="1"/>
</dbReference>
<evidence type="ECO:0000259" key="4">
    <source>
        <dbReference type="SMART" id="SM00729"/>
    </source>
</evidence>
<evidence type="ECO:0000313" key="5">
    <source>
        <dbReference type="EMBL" id="OGG28929.1"/>
    </source>
</evidence>
<dbReference type="CDD" id="cd01335">
    <property type="entry name" value="Radical_SAM"/>
    <property type="match status" value="1"/>
</dbReference>
<dbReference type="SUPFAM" id="SSF102114">
    <property type="entry name" value="Radical SAM enzymes"/>
    <property type="match status" value="1"/>
</dbReference>
<gene>
    <name evidence="5" type="ORF">A2973_01335</name>
</gene>
<dbReference type="EMBL" id="MFJZ01000063">
    <property type="protein sequence ID" value="OGG28929.1"/>
    <property type="molecule type" value="Genomic_DNA"/>
</dbReference>
<dbReference type="Pfam" id="PF04055">
    <property type="entry name" value="Radical_SAM"/>
    <property type="match status" value="1"/>
</dbReference>
<keyword evidence="1" id="KW-0479">Metal-binding</keyword>
<dbReference type="InterPro" id="IPR058240">
    <property type="entry name" value="rSAM_sf"/>
</dbReference>
<proteinExistence type="predicted"/>